<feature type="chain" id="PRO_5042840984" description="Lipoprotein" evidence="1">
    <location>
        <begin position="19"/>
        <end position="133"/>
    </location>
</feature>
<feature type="signal peptide" evidence="1">
    <location>
        <begin position="1"/>
        <end position="18"/>
    </location>
</feature>
<evidence type="ECO:0000256" key="1">
    <source>
        <dbReference type="SAM" id="SignalP"/>
    </source>
</evidence>
<keyword evidence="3" id="KW-1185">Reference proteome</keyword>
<comment type="caution">
    <text evidence="2">The sequence shown here is derived from an EMBL/GenBank/DDBJ whole genome shotgun (WGS) entry which is preliminary data.</text>
</comment>
<dbReference type="AlphaFoldDB" id="A0AAN7UIM5"/>
<evidence type="ECO:0000313" key="2">
    <source>
        <dbReference type="EMBL" id="KAK5625961.1"/>
    </source>
</evidence>
<gene>
    <name evidence="2" type="ORF">RRF57_001677</name>
</gene>
<name>A0AAN7UIM5_9PEZI</name>
<protein>
    <recommendedName>
        <fullName evidence="4">Lipoprotein</fullName>
    </recommendedName>
</protein>
<evidence type="ECO:0000313" key="3">
    <source>
        <dbReference type="Proteomes" id="UP001305414"/>
    </source>
</evidence>
<keyword evidence="1" id="KW-0732">Signal</keyword>
<accession>A0AAN7UIM5</accession>
<reference evidence="2 3" key="1">
    <citation type="submission" date="2023-10" db="EMBL/GenBank/DDBJ databases">
        <title>Draft genome sequence of Xylaria bambusicola isolate GMP-LS, the root and basal stem rot pathogen of sugarcane in Indonesia.</title>
        <authorList>
            <person name="Selvaraj P."/>
            <person name="Muralishankar V."/>
            <person name="Muruganantham S."/>
            <person name="Sp S."/>
            <person name="Haryani S."/>
            <person name="Lau K.J.X."/>
            <person name="Naqvi N.I."/>
        </authorList>
    </citation>
    <scope>NUCLEOTIDE SEQUENCE [LARGE SCALE GENOMIC DNA]</scope>
    <source>
        <strain evidence="2">GMP-LS</strain>
    </source>
</reference>
<evidence type="ECO:0008006" key="4">
    <source>
        <dbReference type="Google" id="ProtNLM"/>
    </source>
</evidence>
<proteinExistence type="predicted"/>
<dbReference type="Proteomes" id="UP001305414">
    <property type="component" value="Unassembled WGS sequence"/>
</dbReference>
<organism evidence="2 3">
    <name type="scientific">Xylaria bambusicola</name>
    <dbReference type="NCBI Taxonomy" id="326684"/>
    <lineage>
        <taxon>Eukaryota</taxon>
        <taxon>Fungi</taxon>
        <taxon>Dikarya</taxon>
        <taxon>Ascomycota</taxon>
        <taxon>Pezizomycotina</taxon>
        <taxon>Sordariomycetes</taxon>
        <taxon>Xylariomycetidae</taxon>
        <taxon>Xylariales</taxon>
        <taxon>Xylariaceae</taxon>
        <taxon>Xylaria</taxon>
    </lineage>
</organism>
<dbReference type="EMBL" id="JAWHQM010000003">
    <property type="protein sequence ID" value="KAK5625961.1"/>
    <property type="molecule type" value="Genomic_DNA"/>
</dbReference>
<sequence>MQTTTVIVAIALSGCSIASPVLEGRSVTAPRYVGGACGVHVTQWQKNENGVGSAYQYDITIKDAIGAIVGGASRIAIPDYQSKFIGSQLPYGLIVTSGAVDSDPVQFAYAGYIFSSSSGCGTGGYGDGNRDSK</sequence>